<feature type="domain" description="Integrase SAM-like N-terminal" evidence="2">
    <location>
        <begin position="1"/>
        <end position="68"/>
    </location>
</feature>
<dbReference type="GO" id="GO:0015074">
    <property type="term" value="P:DNA integration"/>
    <property type="evidence" value="ECO:0007669"/>
    <property type="project" value="InterPro"/>
</dbReference>
<proteinExistence type="predicted"/>
<name>A0A3B1BMC1_9ZZZZ</name>
<dbReference type="AlphaFoldDB" id="A0A3B1BMC1"/>
<dbReference type="InterPro" id="IPR011010">
    <property type="entry name" value="DNA_brk_join_enz"/>
</dbReference>
<dbReference type="InterPro" id="IPR004107">
    <property type="entry name" value="Integrase_SAM-like_N"/>
</dbReference>
<accession>A0A3B1BMC1</accession>
<dbReference type="EMBL" id="UOFY01000075">
    <property type="protein sequence ID" value="VAX11710.1"/>
    <property type="molecule type" value="Genomic_DNA"/>
</dbReference>
<dbReference type="SUPFAM" id="SSF56349">
    <property type="entry name" value="DNA breaking-rejoining enzymes"/>
    <property type="match status" value="1"/>
</dbReference>
<sequence>MSDSTIDVYARAVRRITQFYDRCPDQLTIEQREVYFAEWVESHSWSTVNVDRNNLQFFWKHVLKRDWTWLNIIKAPRFQSLPDILTVAEVARCNLQAALPGLSVDH</sequence>
<reference evidence="3" key="1">
    <citation type="submission" date="2018-06" db="EMBL/GenBank/DDBJ databases">
        <authorList>
            <person name="Zhirakovskaya E."/>
        </authorList>
    </citation>
    <scope>NUCLEOTIDE SEQUENCE</scope>
</reference>
<keyword evidence="1" id="KW-0238">DNA-binding</keyword>
<evidence type="ECO:0000259" key="2">
    <source>
        <dbReference type="Pfam" id="PF13495"/>
    </source>
</evidence>
<dbReference type="InterPro" id="IPR010998">
    <property type="entry name" value="Integrase_recombinase_N"/>
</dbReference>
<protein>
    <recommendedName>
        <fullName evidence="2">Integrase SAM-like N-terminal domain-containing protein</fullName>
    </recommendedName>
</protein>
<gene>
    <name evidence="3" type="ORF">MNBD_GAMMA25-2134</name>
</gene>
<evidence type="ECO:0000256" key="1">
    <source>
        <dbReference type="ARBA" id="ARBA00023125"/>
    </source>
</evidence>
<dbReference type="Gene3D" id="1.10.150.130">
    <property type="match status" value="1"/>
</dbReference>
<evidence type="ECO:0000313" key="3">
    <source>
        <dbReference type="EMBL" id="VAX11710.1"/>
    </source>
</evidence>
<dbReference type="GO" id="GO:0003677">
    <property type="term" value="F:DNA binding"/>
    <property type="evidence" value="ECO:0007669"/>
    <property type="project" value="UniProtKB-KW"/>
</dbReference>
<organism evidence="3">
    <name type="scientific">hydrothermal vent metagenome</name>
    <dbReference type="NCBI Taxonomy" id="652676"/>
    <lineage>
        <taxon>unclassified sequences</taxon>
        <taxon>metagenomes</taxon>
        <taxon>ecological metagenomes</taxon>
    </lineage>
</organism>
<dbReference type="Pfam" id="PF13495">
    <property type="entry name" value="Phage_int_SAM_4"/>
    <property type="match status" value="1"/>
</dbReference>